<protein>
    <submittedName>
        <fullName evidence="1">Uncharacterized protein</fullName>
    </submittedName>
</protein>
<name>A0EH98_PARTE</name>
<dbReference type="InParanoid" id="A0EH98"/>
<dbReference type="OrthoDB" id="10389684at2759"/>
<dbReference type="PANTHER" id="PTHR33706">
    <property type="entry name" value="MORN VARIANT REPEAT PROTEIN"/>
    <property type="match status" value="1"/>
</dbReference>
<organism evidence="1 2">
    <name type="scientific">Paramecium tetraurelia</name>
    <dbReference type="NCBI Taxonomy" id="5888"/>
    <lineage>
        <taxon>Eukaryota</taxon>
        <taxon>Sar</taxon>
        <taxon>Alveolata</taxon>
        <taxon>Ciliophora</taxon>
        <taxon>Intramacronucleata</taxon>
        <taxon>Oligohymenophorea</taxon>
        <taxon>Peniculida</taxon>
        <taxon>Parameciidae</taxon>
        <taxon>Paramecium</taxon>
    </lineage>
</organism>
<accession>A0EH98</accession>
<dbReference type="GeneID" id="5047847"/>
<dbReference type="OMA" id="GIWIELR"/>
<dbReference type="KEGG" id="ptm:GSPATT00027013001"/>
<dbReference type="Proteomes" id="UP000000600">
    <property type="component" value="Unassembled WGS sequence"/>
</dbReference>
<gene>
    <name evidence="1" type="ORF">GSPATT00027013001</name>
</gene>
<evidence type="ECO:0000313" key="2">
    <source>
        <dbReference type="Proteomes" id="UP000000600"/>
    </source>
</evidence>
<keyword evidence="2" id="KW-1185">Reference proteome</keyword>
<reference evidence="1 2" key="1">
    <citation type="journal article" date="2006" name="Nature">
        <title>Global trends of whole-genome duplications revealed by the ciliate Paramecium tetraurelia.</title>
        <authorList>
            <consortium name="Genoscope"/>
            <person name="Aury J.-M."/>
            <person name="Jaillon O."/>
            <person name="Duret L."/>
            <person name="Noel B."/>
            <person name="Jubin C."/>
            <person name="Porcel B.M."/>
            <person name="Segurens B."/>
            <person name="Daubin V."/>
            <person name="Anthouard V."/>
            <person name="Aiach N."/>
            <person name="Arnaiz O."/>
            <person name="Billaut A."/>
            <person name="Beisson J."/>
            <person name="Blanc I."/>
            <person name="Bouhouche K."/>
            <person name="Camara F."/>
            <person name="Duharcourt S."/>
            <person name="Guigo R."/>
            <person name="Gogendeau D."/>
            <person name="Katinka M."/>
            <person name="Keller A.-M."/>
            <person name="Kissmehl R."/>
            <person name="Klotz C."/>
            <person name="Koll F."/>
            <person name="Le Moue A."/>
            <person name="Lepere C."/>
            <person name="Malinsky S."/>
            <person name="Nowacki M."/>
            <person name="Nowak J.K."/>
            <person name="Plattner H."/>
            <person name="Poulain J."/>
            <person name="Ruiz F."/>
            <person name="Serrano V."/>
            <person name="Zagulski M."/>
            <person name="Dessen P."/>
            <person name="Betermier M."/>
            <person name="Weissenbach J."/>
            <person name="Scarpelli C."/>
            <person name="Schachter V."/>
            <person name="Sperling L."/>
            <person name="Meyer E."/>
            <person name="Cohen J."/>
            <person name="Wincker P."/>
        </authorList>
    </citation>
    <scope>NUCLEOTIDE SEQUENCE [LARGE SCALE GENOMIC DNA]</scope>
    <source>
        <strain evidence="1 2">Stock d4-2</strain>
    </source>
</reference>
<dbReference type="HOGENOM" id="CLU_024034_1_0_1"/>
<evidence type="ECO:0000313" key="1">
    <source>
        <dbReference type="EMBL" id="CAK94689.1"/>
    </source>
</evidence>
<dbReference type="AlphaFoldDB" id="A0EH98"/>
<sequence length="506" mass="58911">MGINCSNNSKKLNQDNIRDQINQSKTINYDVYNDNQINEGAIKAVLSQKYGNSKYQIQIDDEQNIRCILDGQIMEIDQITDLFQSPENLANLEQEVGGYYLNKGKKNVVKHKFRKLENIIMIEKLEHGNVYMMVVELLVDSIMRMAIRMACGQIQVKDSMIQNKQCIVENIKMVRKLVFGILYGERKGLKTFQGLVVENMMIMRYKSLLKLECGMSWMISLNWVSKWFLQENISMDKKQVDGIFYGGTKAGSHFNKCKLNIQENTISGGGQYNFNDEKGLYKIGRWIELSDIFTSDSQVTCNGPYKNGQKFGRWDIFWREETRSPFQLIGGGQYDDDDGKGSIKIGIWIELRERFKQDSQVTYKGQYRYGQKVGRWDVCYKEQICGGGEYDIKNNGCSYKIGNWIELSDEFREYSQVTYQGKYNYGEKIGKWDIYHKFYNDGWKNEKIGGGSYESNENGCSLKTGKWVELSEGFRNFYQITYQGEYHKGKKIGMWLEKDLKKKNEN</sequence>
<dbReference type="EMBL" id="CT868678">
    <property type="protein sequence ID" value="CAK94689.1"/>
    <property type="molecule type" value="Genomic_DNA"/>
</dbReference>
<proteinExistence type="predicted"/>
<dbReference type="RefSeq" id="XP_001462062.1">
    <property type="nucleotide sequence ID" value="XM_001462025.1"/>
</dbReference>
<dbReference type="PANTHER" id="PTHR33706:SF1">
    <property type="entry name" value="TPR REPEAT PROTEIN"/>
    <property type="match status" value="1"/>
</dbReference>